<feature type="domain" description="BioF2-like acetyltransferase" evidence="1">
    <location>
        <begin position="157"/>
        <end position="297"/>
    </location>
</feature>
<dbReference type="STRING" id="1927124.BST13_31070"/>
<proteinExistence type="predicted"/>
<keyword evidence="3" id="KW-1185">Reference proteome</keyword>
<dbReference type="InterPro" id="IPR016181">
    <property type="entry name" value="Acyl_CoA_acyltransferase"/>
</dbReference>
<dbReference type="Proteomes" id="UP000192448">
    <property type="component" value="Unassembled WGS sequence"/>
</dbReference>
<comment type="caution">
    <text evidence="2">The sequence shown here is derived from an EMBL/GenBank/DDBJ whole genome shotgun (WGS) entry which is preliminary data.</text>
</comment>
<protein>
    <recommendedName>
        <fullName evidence="1">BioF2-like acetyltransferase domain-containing protein</fullName>
    </recommendedName>
</protein>
<evidence type="ECO:0000313" key="2">
    <source>
        <dbReference type="EMBL" id="ORA26986.1"/>
    </source>
</evidence>
<accession>A0A1X0ABB0</accession>
<organism evidence="2 3">
    <name type="scientific">Mycobacterium aquaticum</name>
    <dbReference type="NCBI Taxonomy" id="1927124"/>
    <lineage>
        <taxon>Bacteria</taxon>
        <taxon>Bacillati</taxon>
        <taxon>Actinomycetota</taxon>
        <taxon>Actinomycetes</taxon>
        <taxon>Mycobacteriales</taxon>
        <taxon>Mycobacteriaceae</taxon>
        <taxon>Mycobacterium</taxon>
    </lineage>
</organism>
<reference evidence="2 3" key="1">
    <citation type="submission" date="2017-02" db="EMBL/GenBank/DDBJ databases">
        <title>The new phylogeny of genus Mycobacterium.</title>
        <authorList>
            <person name="Tortoli E."/>
            <person name="Trovato A."/>
            <person name="Cirillo D.M."/>
        </authorList>
    </citation>
    <scope>NUCLEOTIDE SEQUENCE [LARGE SCALE GENOMIC DNA]</scope>
    <source>
        <strain evidence="2 3">RW6</strain>
    </source>
</reference>
<dbReference type="EMBL" id="MVHF01000047">
    <property type="protein sequence ID" value="ORA26986.1"/>
    <property type="molecule type" value="Genomic_DNA"/>
</dbReference>
<dbReference type="RefSeq" id="WP_083169008.1">
    <property type="nucleotide sequence ID" value="NZ_MVHF01000047.1"/>
</dbReference>
<dbReference type="Pfam" id="PF13480">
    <property type="entry name" value="Acetyltransf_6"/>
    <property type="match status" value="1"/>
</dbReference>
<evidence type="ECO:0000259" key="1">
    <source>
        <dbReference type="Pfam" id="PF13480"/>
    </source>
</evidence>
<name>A0A1X0ABB0_9MYCO</name>
<dbReference type="InterPro" id="IPR038740">
    <property type="entry name" value="BioF2-like_GNAT_dom"/>
</dbReference>
<gene>
    <name evidence="2" type="ORF">BST13_31070</name>
</gene>
<sequence length="362" mass="40771">MTRITVIRPDELGPCEISAWRDMQARTPALQSPFLSPDFTIAVATMRAGARVAVLRDGQRIVGFFPHERRALGIGSAIGMGFSDCQGLIHEPDLVWDARELLGKSDLTVWQFDHLLADQRPFAPFHHRAVRSPIIDLSHGYEDYLSRRKSERCNVVQTTWRKRRKLEREIGALDFVYDSRDPALLRKVMRWKSAQWLRTGQPDKFADAPMTGLMSDLFATREPGCVGTLSVLRADGNPIAGHFGMRSGSVLTSWFPAYDPEFTKHSPGILMFFLMAEAAAGDGIRHIDLGKGEMRYKDSLANGEIAIAEGSVDRSFAMGALQRVRYLPDHQLKPWLRRHSQAHAAVRRVRDGLRVAQRLGTR</sequence>
<dbReference type="OrthoDB" id="4700839at2"/>
<dbReference type="Gene3D" id="3.40.630.30">
    <property type="match status" value="1"/>
</dbReference>
<dbReference type="AlphaFoldDB" id="A0A1X0ABB0"/>
<dbReference type="SUPFAM" id="SSF55729">
    <property type="entry name" value="Acyl-CoA N-acyltransferases (Nat)"/>
    <property type="match status" value="1"/>
</dbReference>
<evidence type="ECO:0000313" key="3">
    <source>
        <dbReference type="Proteomes" id="UP000192448"/>
    </source>
</evidence>